<evidence type="ECO:0000256" key="2">
    <source>
        <dbReference type="ARBA" id="ARBA00023125"/>
    </source>
</evidence>
<evidence type="ECO:0000313" key="3">
    <source>
        <dbReference type="EMBL" id="MXP76052.1"/>
    </source>
</evidence>
<dbReference type="Proteomes" id="UP000460412">
    <property type="component" value="Unassembled WGS sequence"/>
</dbReference>
<dbReference type="RefSeq" id="WP_159751225.1">
    <property type="nucleotide sequence ID" value="NZ_CASZNZ010000089.1"/>
</dbReference>
<dbReference type="SUPFAM" id="SSF116734">
    <property type="entry name" value="DNA methylase specificity domain"/>
    <property type="match status" value="1"/>
</dbReference>
<dbReference type="GO" id="GO:0003677">
    <property type="term" value="F:DNA binding"/>
    <property type="evidence" value="ECO:0007669"/>
    <property type="project" value="UniProtKB-KW"/>
</dbReference>
<evidence type="ECO:0008006" key="5">
    <source>
        <dbReference type="Google" id="ProtNLM"/>
    </source>
</evidence>
<evidence type="ECO:0000313" key="4">
    <source>
        <dbReference type="Proteomes" id="UP000460412"/>
    </source>
</evidence>
<evidence type="ECO:0000256" key="1">
    <source>
        <dbReference type="ARBA" id="ARBA00022747"/>
    </source>
</evidence>
<organism evidence="3 4">
    <name type="scientific">Sporofaciens musculi</name>
    <dbReference type="NCBI Taxonomy" id="2681861"/>
    <lineage>
        <taxon>Bacteria</taxon>
        <taxon>Bacillati</taxon>
        <taxon>Bacillota</taxon>
        <taxon>Clostridia</taxon>
        <taxon>Lachnospirales</taxon>
        <taxon>Lachnospiraceae</taxon>
        <taxon>Sporofaciens</taxon>
    </lineage>
</organism>
<dbReference type="Gene3D" id="3.90.220.20">
    <property type="entry name" value="DNA methylase specificity domains"/>
    <property type="match status" value="1"/>
</dbReference>
<keyword evidence="1" id="KW-0680">Restriction system</keyword>
<dbReference type="GO" id="GO:0009307">
    <property type="term" value="P:DNA restriction-modification system"/>
    <property type="evidence" value="ECO:0007669"/>
    <property type="project" value="UniProtKB-KW"/>
</dbReference>
<dbReference type="AlphaFoldDB" id="A0A7X3MGY6"/>
<protein>
    <recommendedName>
        <fullName evidence="5">Type I restriction modification DNA specificity domain-containing protein</fullName>
    </recommendedName>
</protein>
<keyword evidence="2" id="KW-0238">DNA-binding</keyword>
<reference evidence="3 4" key="1">
    <citation type="submission" date="2019-12" db="EMBL/GenBank/DDBJ databases">
        <title>Sporaefaciens musculi gen. nov., sp. nov., a novel bacterium isolated from the caecum of an obese mouse.</title>
        <authorList>
            <person name="Rasmussen T.S."/>
            <person name="Streidl T."/>
            <person name="Hitch T.C.A."/>
            <person name="Wortmann E."/>
            <person name="Deptula P."/>
            <person name="Hansen M."/>
            <person name="Nielsen D.S."/>
            <person name="Clavel T."/>
            <person name="Vogensen F.K."/>
        </authorList>
    </citation>
    <scope>NUCLEOTIDE SEQUENCE [LARGE SCALE GENOMIC DNA]</scope>
    <source>
        <strain evidence="3 4">WCA-9-b2</strain>
    </source>
</reference>
<keyword evidence="4" id="KW-1185">Reference proteome</keyword>
<proteinExistence type="predicted"/>
<sequence>MAICVIKKTTHLGPLFVLTPERYNPKRHMNLPDENNGVLLSEIITLENDIVTSKKNSSDWHQINTSDAMSGYLRIPSKPGKLNSNKKILKHGDVIISRLRPYLRQVAYVDIDTDEPICASTEFYILRARNHESIAFLVPFLLSKAVQIVFANSVEGSQHPRFKENDLLNLVVPSQLFEEREKISQDIEKAITRYREYEKSLEATIRHVNNIMPI</sequence>
<comment type="caution">
    <text evidence="3">The sequence shown here is derived from an EMBL/GenBank/DDBJ whole genome shotgun (WGS) entry which is preliminary data.</text>
</comment>
<dbReference type="EMBL" id="WUQX01000001">
    <property type="protein sequence ID" value="MXP76052.1"/>
    <property type="molecule type" value="Genomic_DNA"/>
</dbReference>
<dbReference type="InterPro" id="IPR044946">
    <property type="entry name" value="Restrct_endonuc_typeI_TRD_sf"/>
</dbReference>
<name>A0A7X3MGY6_9FIRM</name>
<accession>A0A7X3MGY6</accession>
<gene>
    <name evidence="3" type="ORF">GN277_11835</name>
</gene>